<evidence type="ECO:0000256" key="3">
    <source>
        <dbReference type="ARBA" id="ARBA00022448"/>
    </source>
</evidence>
<protein>
    <submittedName>
        <fullName evidence="10">Bidirectional sugar transporter SWEET17</fullName>
    </submittedName>
</protein>
<dbReference type="Pfam" id="PF03083">
    <property type="entry name" value="MtN3_slv"/>
    <property type="match status" value="1"/>
</dbReference>
<reference evidence="10" key="1">
    <citation type="submission" date="2014-07" db="EMBL/GenBank/DDBJ databases">
        <title>Identification of a novel salt tolerance gene in wild soybean by whole-genome sequencing.</title>
        <authorList>
            <person name="Lam H.-M."/>
            <person name="Qi X."/>
            <person name="Li M.-W."/>
            <person name="Liu X."/>
            <person name="Xie M."/>
            <person name="Ni M."/>
            <person name="Xu X."/>
        </authorList>
    </citation>
    <scope>NUCLEOTIDE SEQUENCE [LARGE SCALE GENOMIC DNA]</scope>
    <source>
        <tissue evidence="10">Root</tissue>
    </source>
</reference>
<keyword evidence="6" id="KW-0677">Repeat</keyword>
<evidence type="ECO:0000256" key="9">
    <source>
        <dbReference type="SAM" id="Phobius"/>
    </source>
</evidence>
<dbReference type="InterPro" id="IPR004316">
    <property type="entry name" value="SWEET_rpt"/>
</dbReference>
<name>A0A0B2NPE8_GLYSO</name>
<evidence type="ECO:0000256" key="6">
    <source>
        <dbReference type="ARBA" id="ARBA00022737"/>
    </source>
</evidence>
<keyword evidence="7 9" id="KW-1133">Transmembrane helix</keyword>
<evidence type="ECO:0000256" key="5">
    <source>
        <dbReference type="ARBA" id="ARBA00022692"/>
    </source>
</evidence>
<evidence type="ECO:0000256" key="4">
    <source>
        <dbReference type="ARBA" id="ARBA00022597"/>
    </source>
</evidence>
<dbReference type="PANTHER" id="PTHR10791:SF120">
    <property type="entry name" value="BIDIRECTIONAL SUGAR TRANSPORTER SWEET17"/>
    <property type="match status" value="1"/>
</dbReference>
<keyword evidence="3" id="KW-0813">Transport</keyword>
<feature type="transmembrane region" description="Helical" evidence="9">
    <location>
        <begin position="72"/>
        <end position="93"/>
    </location>
</feature>
<feature type="transmembrane region" description="Helical" evidence="9">
    <location>
        <begin position="12"/>
        <end position="32"/>
    </location>
</feature>
<dbReference type="EMBL" id="KN672215">
    <property type="protein sequence ID" value="KHM98950.1"/>
    <property type="molecule type" value="Genomic_DNA"/>
</dbReference>
<keyword evidence="8 9" id="KW-0472">Membrane</keyword>
<feature type="non-terminal residue" evidence="10">
    <location>
        <position position="1"/>
    </location>
</feature>
<feature type="transmembrane region" description="Helical" evidence="9">
    <location>
        <begin position="38"/>
        <end position="60"/>
    </location>
</feature>
<keyword evidence="4 10" id="KW-0762">Sugar transport</keyword>
<dbReference type="GO" id="GO:0012505">
    <property type="term" value="C:endomembrane system"/>
    <property type="evidence" value="ECO:0007669"/>
    <property type="project" value="UniProtKB-SubCell"/>
</dbReference>
<accession>A0A0B2NPE8</accession>
<keyword evidence="5 9" id="KW-0812">Transmembrane</keyword>
<dbReference type="Proteomes" id="UP000053555">
    <property type="component" value="Unassembled WGS sequence"/>
</dbReference>
<dbReference type="InterPro" id="IPR047664">
    <property type="entry name" value="SWEET"/>
</dbReference>
<dbReference type="AlphaFoldDB" id="A0A0B2NPE8"/>
<evidence type="ECO:0000256" key="2">
    <source>
        <dbReference type="ARBA" id="ARBA00007809"/>
    </source>
</evidence>
<comment type="subcellular location">
    <subcellularLocation>
        <location evidence="1">Endomembrane system</location>
        <topology evidence="1">Multi-pass membrane protein</topology>
    </subcellularLocation>
</comment>
<comment type="similarity">
    <text evidence="2">Belongs to the SWEET sugar transporter family.</text>
</comment>
<sequence length="127" mass="14072">RSSLRHGFREDFSSLLYICTLLNCFLWTYYGIIKAGKYLVATVNGFVIVVETIYIILLLIYATKGIRGRTTIFDLILDVVILTATVVTTQLALQGETRNGDVGVMGASLNIVRYSSLLSVMKIVVTT</sequence>
<evidence type="ECO:0000256" key="8">
    <source>
        <dbReference type="ARBA" id="ARBA00023136"/>
    </source>
</evidence>
<dbReference type="Gene3D" id="1.20.1280.290">
    <property type="match status" value="1"/>
</dbReference>
<gene>
    <name evidence="10" type="ORF">glysoja_040025</name>
</gene>
<feature type="non-terminal residue" evidence="10">
    <location>
        <position position="127"/>
    </location>
</feature>
<proteinExistence type="inferred from homology"/>
<evidence type="ECO:0000256" key="1">
    <source>
        <dbReference type="ARBA" id="ARBA00004127"/>
    </source>
</evidence>
<dbReference type="PANTHER" id="PTHR10791">
    <property type="entry name" value="RAG1-ACTIVATING PROTEIN 1"/>
    <property type="match status" value="1"/>
</dbReference>
<evidence type="ECO:0000256" key="7">
    <source>
        <dbReference type="ARBA" id="ARBA00022989"/>
    </source>
</evidence>
<evidence type="ECO:0000313" key="10">
    <source>
        <dbReference type="EMBL" id="KHM98950.1"/>
    </source>
</evidence>
<organism evidence="10">
    <name type="scientific">Glycine soja</name>
    <name type="common">Wild soybean</name>
    <dbReference type="NCBI Taxonomy" id="3848"/>
    <lineage>
        <taxon>Eukaryota</taxon>
        <taxon>Viridiplantae</taxon>
        <taxon>Streptophyta</taxon>
        <taxon>Embryophyta</taxon>
        <taxon>Tracheophyta</taxon>
        <taxon>Spermatophyta</taxon>
        <taxon>Magnoliopsida</taxon>
        <taxon>eudicotyledons</taxon>
        <taxon>Gunneridae</taxon>
        <taxon>Pentapetalae</taxon>
        <taxon>rosids</taxon>
        <taxon>fabids</taxon>
        <taxon>Fabales</taxon>
        <taxon>Fabaceae</taxon>
        <taxon>Papilionoideae</taxon>
        <taxon>50 kb inversion clade</taxon>
        <taxon>NPAAA clade</taxon>
        <taxon>indigoferoid/millettioid clade</taxon>
        <taxon>Phaseoleae</taxon>
        <taxon>Glycine</taxon>
        <taxon>Glycine subgen. Soja</taxon>
    </lineage>
</organism>
<dbReference type="GO" id="GO:0016020">
    <property type="term" value="C:membrane"/>
    <property type="evidence" value="ECO:0007669"/>
    <property type="project" value="InterPro"/>
</dbReference>
<dbReference type="GO" id="GO:0051119">
    <property type="term" value="F:sugar transmembrane transporter activity"/>
    <property type="evidence" value="ECO:0007669"/>
    <property type="project" value="InterPro"/>
</dbReference>